<dbReference type="PANTHER" id="PTHR13510">
    <property type="entry name" value="FYVE-FINGER-CONTAINING RAB5 EFFECTOR PROTEIN RABENOSYN-5-RELATED"/>
    <property type="match status" value="1"/>
</dbReference>
<dbReference type="InterPro" id="IPR017455">
    <property type="entry name" value="Znf_FYVE-rel"/>
</dbReference>
<organism evidence="7 8">
    <name type="scientific">Armadillidium nasatum</name>
    <dbReference type="NCBI Taxonomy" id="96803"/>
    <lineage>
        <taxon>Eukaryota</taxon>
        <taxon>Metazoa</taxon>
        <taxon>Ecdysozoa</taxon>
        <taxon>Arthropoda</taxon>
        <taxon>Crustacea</taxon>
        <taxon>Multicrustacea</taxon>
        <taxon>Malacostraca</taxon>
        <taxon>Eumalacostraca</taxon>
        <taxon>Peracarida</taxon>
        <taxon>Isopoda</taxon>
        <taxon>Oniscidea</taxon>
        <taxon>Crinocheta</taxon>
        <taxon>Armadillidiidae</taxon>
        <taxon>Armadillidium</taxon>
    </lineage>
</organism>
<proteinExistence type="predicted"/>
<evidence type="ECO:0000313" key="7">
    <source>
        <dbReference type="EMBL" id="KAB7501817.1"/>
    </source>
</evidence>
<evidence type="ECO:0000256" key="3">
    <source>
        <dbReference type="ARBA" id="ARBA00022833"/>
    </source>
</evidence>
<keyword evidence="1" id="KW-0479">Metal-binding</keyword>
<keyword evidence="3" id="KW-0862">Zinc</keyword>
<dbReference type="InterPro" id="IPR000306">
    <property type="entry name" value="Znf_FYVE"/>
</dbReference>
<comment type="caution">
    <text evidence="7">The sequence shown here is derived from an EMBL/GenBank/DDBJ whole genome shotgun (WGS) entry which is preliminary data.</text>
</comment>
<dbReference type="SUPFAM" id="SSF140125">
    <property type="entry name" value="Rabenosyn-5 Rab-binding domain-like"/>
    <property type="match status" value="1"/>
</dbReference>
<evidence type="ECO:0000256" key="1">
    <source>
        <dbReference type="ARBA" id="ARBA00022723"/>
    </source>
</evidence>
<evidence type="ECO:0000256" key="5">
    <source>
        <dbReference type="SAM" id="MobiDB-lite"/>
    </source>
</evidence>
<dbReference type="InterPro" id="IPR021565">
    <property type="entry name" value="Rbsn_Rab-bd"/>
</dbReference>
<feature type="compositionally biased region" description="Polar residues" evidence="5">
    <location>
        <begin position="423"/>
        <end position="434"/>
    </location>
</feature>
<dbReference type="InterPro" id="IPR011011">
    <property type="entry name" value="Znf_FYVE_PHD"/>
</dbReference>
<dbReference type="InterPro" id="IPR013083">
    <property type="entry name" value="Znf_RING/FYVE/PHD"/>
</dbReference>
<protein>
    <submittedName>
        <fullName evidence="7">Rabenosyn-5</fullName>
    </submittedName>
</protein>
<dbReference type="SUPFAM" id="SSF57903">
    <property type="entry name" value="FYVE/PHD zinc finger"/>
    <property type="match status" value="1"/>
</dbReference>
<evidence type="ECO:0000256" key="4">
    <source>
        <dbReference type="PROSITE-ProRule" id="PRU00091"/>
    </source>
</evidence>
<dbReference type="InterPro" id="IPR036531">
    <property type="entry name" value="Rbsn_Rab-bd_sf"/>
</dbReference>
<feature type="domain" description="FYVE-type" evidence="6">
    <location>
        <begin position="151"/>
        <end position="269"/>
    </location>
</feature>
<sequence>MAFQAKEGEVIEGFLCPICMEDLVSITLLQAHFEEKHESEDKAVLNSLKGLFNKAKKKLLSDDEKLLLKISSNGEANDALGDSSWSWETPSIVPSRSHSSYFKKTRSERIDSSVAETNKLLIRLDKLLTQIPSDPVKRKAVEREIVPWIENKDVPLCPFCAKSFNITRRRHHCRVCGAIMCDDCSQSLSFSYAQKLISPVHQGSSQGTSGANKTEERTHSGPFGSLLGNFQGLKRSGSHGSLNSLISVIDSMGKEQAFRICGHCMSRLCIRDKQVELRTSKTLLSIYYEKLMDYRNQLTAHVPQYLKMANSLMEGETTYNISDAEELRMSILKLSDTISMTAQKIRTLGASGVAFEGHVDDVTSDGNSAPAHPRQEMLQKRIHASTVSFLKENVLGLPKLPLREEIYRRQEQRSSSASSSSSTPKRTYSTTVNVDTGWGADTSAHMVTETDDPIVQQMNIIRNYIRQARDASKYDEVSLLEANLKELQLEYKKRVSLLET</sequence>
<dbReference type="EMBL" id="SEYY01009414">
    <property type="protein sequence ID" value="KAB7501817.1"/>
    <property type="molecule type" value="Genomic_DNA"/>
</dbReference>
<accession>A0A5N5T6C6</accession>
<dbReference type="PROSITE" id="PS00028">
    <property type="entry name" value="ZINC_FINGER_C2H2_1"/>
    <property type="match status" value="1"/>
</dbReference>
<dbReference type="Gene3D" id="3.30.40.10">
    <property type="entry name" value="Zinc/RING finger domain, C3HC4 (zinc finger)"/>
    <property type="match status" value="1"/>
</dbReference>
<dbReference type="Gene3D" id="4.10.860.20">
    <property type="entry name" value="Rabenosyn, Rab binding domain"/>
    <property type="match status" value="1"/>
</dbReference>
<name>A0A5N5T6C6_9CRUS</name>
<keyword evidence="2 4" id="KW-0863">Zinc-finger</keyword>
<dbReference type="OrthoDB" id="166134at2759"/>
<gene>
    <name evidence="7" type="primary">RBSN</name>
    <name evidence="7" type="ORF">Anas_09753</name>
</gene>
<dbReference type="Proteomes" id="UP000326759">
    <property type="component" value="Unassembled WGS sequence"/>
</dbReference>
<dbReference type="InterPro" id="IPR052727">
    <property type="entry name" value="Rab4/Rab5_effector"/>
</dbReference>
<dbReference type="CDD" id="cd15716">
    <property type="entry name" value="FYVE_RBNS5"/>
    <property type="match status" value="1"/>
</dbReference>
<dbReference type="PROSITE" id="PS50178">
    <property type="entry name" value="ZF_FYVE"/>
    <property type="match status" value="1"/>
</dbReference>
<dbReference type="Pfam" id="PF11464">
    <property type="entry name" value="Rbsn"/>
    <property type="match status" value="1"/>
</dbReference>
<evidence type="ECO:0000259" key="6">
    <source>
        <dbReference type="PROSITE" id="PS50178"/>
    </source>
</evidence>
<dbReference type="AlphaFoldDB" id="A0A5N5T6C6"/>
<evidence type="ECO:0000256" key="2">
    <source>
        <dbReference type="ARBA" id="ARBA00022771"/>
    </source>
</evidence>
<feature type="region of interest" description="Disordered" evidence="5">
    <location>
        <begin position="408"/>
        <end position="434"/>
    </location>
</feature>
<reference evidence="7 8" key="1">
    <citation type="journal article" date="2019" name="PLoS Biol.">
        <title>Sex chromosomes control vertical transmission of feminizing Wolbachia symbionts in an isopod.</title>
        <authorList>
            <person name="Becking T."/>
            <person name="Chebbi M.A."/>
            <person name="Giraud I."/>
            <person name="Moumen B."/>
            <person name="Laverre T."/>
            <person name="Caubet Y."/>
            <person name="Peccoud J."/>
            <person name="Gilbert C."/>
            <person name="Cordaux R."/>
        </authorList>
    </citation>
    <scope>NUCLEOTIDE SEQUENCE [LARGE SCALE GENOMIC DNA]</scope>
    <source>
        <strain evidence="7">ANa2</strain>
        <tissue evidence="7">Whole body excluding digestive tract and cuticle</tissue>
    </source>
</reference>
<keyword evidence="8" id="KW-1185">Reference proteome</keyword>
<dbReference type="InterPro" id="IPR013087">
    <property type="entry name" value="Znf_C2H2_type"/>
</dbReference>
<evidence type="ECO:0000313" key="8">
    <source>
        <dbReference type="Proteomes" id="UP000326759"/>
    </source>
</evidence>
<dbReference type="SMART" id="SM00064">
    <property type="entry name" value="FYVE"/>
    <property type="match status" value="1"/>
</dbReference>
<dbReference type="PANTHER" id="PTHR13510:SF44">
    <property type="entry name" value="RABENOSYN-5"/>
    <property type="match status" value="1"/>
</dbReference>
<dbReference type="Pfam" id="PF01363">
    <property type="entry name" value="FYVE"/>
    <property type="match status" value="1"/>
</dbReference>
<dbReference type="GO" id="GO:0008270">
    <property type="term" value="F:zinc ion binding"/>
    <property type="evidence" value="ECO:0007669"/>
    <property type="project" value="UniProtKB-KW"/>
</dbReference>